<dbReference type="PRINTS" id="PR00038">
    <property type="entry name" value="HTHLUXR"/>
</dbReference>
<dbReference type="Pfam" id="PF00196">
    <property type="entry name" value="GerE"/>
    <property type="match status" value="1"/>
</dbReference>
<proteinExistence type="inferred from homology"/>
<dbReference type="Pfam" id="PF13458">
    <property type="entry name" value="Peripla_BP_6"/>
    <property type="match status" value="1"/>
</dbReference>
<dbReference type="CDD" id="cd06170">
    <property type="entry name" value="LuxR_C_like"/>
    <property type="match status" value="1"/>
</dbReference>
<comment type="similarity">
    <text evidence="1">Belongs to the leucine-binding protein family.</text>
</comment>
<dbReference type="InterPro" id="IPR028082">
    <property type="entry name" value="Peripla_BP_I"/>
</dbReference>
<dbReference type="OrthoDB" id="7337537at2"/>
<dbReference type="PROSITE" id="PS50043">
    <property type="entry name" value="HTH_LUXR_2"/>
    <property type="match status" value="1"/>
</dbReference>
<dbReference type="SUPFAM" id="SSF46894">
    <property type="entry name" value="C-terminal effector domain of the bipartite response regulators"/>
    <property type="match status" value="1"/>
</dbReference>
<keyword evidence="7" id="KW-1185">Reference proteome</keyword>
<dbReference type="PANTHER" id="PTHR30483:SF6">
    <property type="entry name" value="PERIPLASMIC BINDING PROTEIN OF ABC TRANSPORTER FOR NATURAL AMINO ACIDS"/>
    <property type="match status" value="1"/>
</dbReference>
<dbReference type="InterPro" id="IPR036388">
    <property type="entry name" value="WH-like_DNA-bd_sf"/>
</dbReference>
<dbReference type="PANTHER" id="PTHR30483">
    <property type="entry name" value="LEUCINE-SPECIFIC-BINDING PROTEIN"/>
    <property type="match status" value="1"/>
</dbReference>
<evidence type="ECO:0000313" key="5">
    <source>
        <dbReference type="EMBL" id="AIY18958.1"/>
    </source>
</evidence>
<dbReference type="SUPFAM" id="SSF53822">
    <property type="entry name" value="Periplasmic binding protein-like I"/>
    <property type="match status" value="1"/>
</dbReference>
<evidence type="ECO:0000256" key="3">
    <source>
        <dbReference type="SAM" id="MobiDB-lite"/>
    </source>
</evidence>
<dbReference type="EMBL" id="WBVM01000001">
    <property type="protein sequence ID" value="KAB2812316.1"/>
    <property type="molecule type" value="Genomic_DNA"/>
</dbReference>
<dbReference type="InterPro" id="IPR028081">
    <property type="entry name" value="Leu-bd"/>
</dbReference>
<dbReference type="Proteomes" id="UP000449906">
    <property type="component" value="Unassembled WGS sequence"/>
</dbReference>
<evidence type="ECO:0000313" key="7">
    <source>
        <dbReference type="Proteomes" id="UP000030300"/>
    </source>
</evidence>
<evidence type="ECO:0000259" key="4">
    <source>
        <dbReference type="PROSITE" id="PS50043"/>
    </source>
</evidence>
<keyword evidence="2" id="KW-0732">Signal</keyword>
<dbReference type="GO" id="GO:0006355">
    <property type="term" value="P:regulation of DNA-templated transcription"/>
    <property type="evidence" value="ECO:0007669"/>
    <property type="project" value="InterPro"/>
</dbReference>
<dbReference type="HOGENOM" id="CLU_475444_0_0_11"/>
<dbReference type="SMART" id="SM00421">
    <property type="entry name" value="HTH_LUXR"/>
    <property type="match status" value="1"/>
</dbReference>
<dbReference type="InterPro" id="IPR000792">
    <property type="entry name" value="Tscrpt_reg_LuxR_C"/>
</dbReference>
<dbReference type="eggNOG" id="COG2197">
    <property type="taxonomic scope" value="Bacteria"/>
</dbReference>
<dbReference type="EMBL" id="CP009896">
    <property type="protein sequence ID" value="AIY18958.1"/>
    <property type="molecule type" value="Genomic_DNA"/>
</dbReference>
<name>A0A0A1DQZ7_NOCSI</name>
<dbReference type="KEGG" id="psim:KR76_23220"/>
<feature type="region of interest" description="Disordered" evidence="3">
    <location>
        <begin position="175"/>
        <end position="201"/>
    </location>
</feature>
<dbReference type="Gene3D" id="3.40.50.2300">
    <property type="match status" value="2"/>
</dbReference>
<dbReference type="GO" id="GO:0003677">
    <property type="term" value="F:DNA binding"/>
    <property type="evidence" value="ECO:0007669"/>
    <property type="project" value="InterPro"/>
</dbReference>
<dbReference type="RefSeq" id="WP_038681710.1">
    <property type="nucleotide sequence ID" value="NZ_BJMC01000014.1"/>
</dbReference>
<protein>
    <submittedName>
        <fullName evidence="6">ABC transporter substrate-binding protein</fullName>
    </submittedName>
    <submittedName>
        <fullName evidence="5">Branched-chain amino acid ABC transporter, periplasmic branched-chain amino acid-binding protein, putative</fullName>
    </submittedName>
</protein>
<dbReference type="Proteomes" id="UP000030300">
    <property type="component" value="Chromosome"/>
</dbReference>
<evidence type="ECO:0000313" key="8">
    <source>
        <dbReference type="Proteomes" id="UP000449906"/>
    </source>
</evidence>
<feature type="domain" description="HTH luxR-type" evidence="4">
    <location>
        <begin position="87"/>
        <end position="152"/>
    </location>
</feature>
<feature type="compositionally biased region" description="Pro residues" evidence="3">
    <location>
        <begin position="181"/>
        <end position="194"/>
    </location>
</feature>
<dbReference type="InterPro" id="IPR016032">
    <property type="entry name" value="Sig_transdc_resp-reg_C-effctor"/>
</dbReference>
<evidence type="ECO:0000256" key="2">
    <source>
        <dbReference type="ARBA" id="ARBA00022729"/>
    </source>
</evidence>
<reference evidence="6 8" key="2">
    <citation type="submission" date="2019-09" db="EMBL/GenBank/DDBJ databases">
        <title>Pimelobacter sp. isolated from Paulinella.</title>
        <authorList>
            <person name="Jeong S.E."/>
        </authorList>
    </citation>
    <scope>NUCLEOTIDE SEQUENCE [LARGE SCALE GENOMIC DNA]</scope>
    <source>
        <strain evidence="6 8">Pch-N</strain>
    </source>
</reference>
<reference evidence="5 7" key="1">
    <citation type="journal article" date="2015" name="Genome Announc.">
        <title>Complete Genome Sequence of Steroid-Transforming Nocardioides simplex VKM Ac-2033D.</title>
        <authorList>
            <person name="Shtratnikova V.Y."/>
            <person name="Schelkunov M.I."/>
            <person name="Pekov Y.A."/>
            <person name="Fokina V.V."/>
            <person name="Logacheva M.D."/>
            <person name="Sokolov S.L."/>
            <person name="Bragin E.Y."/>
            <person name="Ashapkin V.V."/>
            <person name="Donova M.V."/>
        </authorList>
    </citation>
    <scope>NUCLEOTIDE SEQUENCE [LARGE SCALE GENOMIC DNA]</scope>
    <source>
        <strain evidence="5 7">VKM Ac-2033D</strain>
    </source>
</reference>
<dbReference type="GeneID" id="96612943"/>
<dbReference type="STRING" id="2045.KR76_23220"/>
<organism evidence="5 7">
    <name type="scientific">Nocardioides simplex</name>
    <name type="common">Arthrobacter simplex</name>
    <dbReference type="NCBI Taxonomy" id="2045"/>
    <lineage>
        <taxon>Bacteria</taxon>
        <taxon>Bacillati</taxon>
        <taxon>Actinomycetota</taxon>
        <taxon>Actinomycetes</taxon>
        <taxon>Propionibacteriales</taxon>
        <taxon>Nocardioidaceae</taxon>
        <taxon>Pimelobacter</taxon>
    </lineage>
</organism>
<dbReference type="AlphaFoldDB" id="A0A0A1DQZ7"/>
<gene>
    <name evidence="6" type="ORF">F9L07_11050</name>
    <name evidence="5" type="ORF">KR76_23220</name>
</gene>
<evidence type="ECO:0000256" key="1">
    <source>
        <dbReference type="ARBA" id="ARBA00010062"/>
    </source>
</evidence>
<accession>A0A0A1DQZ7</accession>
<dbReference type="InterPro" id="IPR051010">
    <property type="entry name" value="BCAA_transport"/>
</dbReference>
<sequence length="590" mass="64028">MPTDDTTAATAHEIVLTPAGALSTVRGVGAEAAERLEGLLDIARRAGRLAGHHELSFYWRDDDNRVLFATVRSPGHESRTSLSWLDDAVVPHQITQRELDVLTLLVGGLSNAQIAARLWTSVRTVSTHVERVLAKLEVSSRAGAAAVAVEESLLVLPVPGGAEGFERLLIGRLSSPEEEPAPAPRGLRPPPPPRSGRRSVRRPILLGSAFPTTGAIAEDGLEMVRASQLAIDEINAHGGISGRPVSLVNVDLDIRSSASVARAFDELAGLDVDAMVSGYLDDQLVAHEIAAEHQAPYLHAATLDSMVRMVEDNPGRYGNVFQICPSDTNYGPGFVDAMSFLRESGQLSPHSRSLAVVRGRWKLGDLGLEVAIARAEREGWQIDYLADDVVGEDAWREHGRLVAQRAPAAVLIGSYFEDEVAQFVRAFQADPAPTVLYALYAPSIPRFRIELGPAAEGLLWATTTGTYSDDVARRFTQRYRDAWAVSPGRSHAGIAYDRVRILASAWSRADSPRDFASVIESLRQGVHRGVNGAYSFANAGQSALAYPLATPDPSIGMAHLVFQIQDNRQRIVHPAPYTEARFRRPAWWPA</sequence>
<dbReference type="Gene3D" id="1.10.10.10">
    <property type="entry name" value="Winged helix-like DNA-binding domain superfamily/Winged helix DNA-binding domain"/>
    <property type="match status" value="1"/>
</dbReference>
<dbReference type="eggNOG" id="COG0683">
    <property type="taxonomic scope" value="Bacteria"/>
</dbReference>
<evidence type="ECO:0000313" key="6">
    <source>
        <dbReference type="EMBL" id="KAB2812316.1"/>
    </source>
</evidence>